<dbReference type="Proteomes" id="UP000076512">
    <property type="component" value="Unassembled WGS sequence"/>
</dbReference>
<dbReference type="InterPro" id="IPR000639">
    <property type="entry name" value="Epox_hydrolase-like"/>
</dbReference>
<dbReference type="GO" id="GO:0003824">
    <property type="term" value="F:catalytic activity"/>
    <property type="evidence" value="ECO:0007669"/>
    <property type="project" value="InterPro"/>
</dbReference>
<dbReference type="InterPro" id="IPR000073">
    <property type="entry name" value="AB_hydrolase_1"/>
</dbReference>
<dbReference type="RefSeq" id="WP_067588837.1">
    <property type="nucleotide sequence ID" value="NZ_JABMCZ010000005.1"/>
</dbReference>
<dbReference type="InterPro" id="IPR050266">
    <property type="entry name" value="AB_hydrolase_sf"/>
</dbReference>
<dbReference type="Pfam" id="PF00561">
    <property type="entry name" value="Abhydrolase_1"/>
    <property type="match status" value="1"/>
</dbReference>
<accession>A0A164LSA5</accession>
<proteinExistence type="predicted"/>
<dbReference type="OrthoDB" id="9802489at2"/>
<comment type="caution">
    <text evidence="2">The sequence shown here is derived from an EMBL/GenBank/DDBJ whole genome shotgun (WGS) entry which is preliminary data.</text>
</comment>
<dbReference type="Gene3D" id="3.40.50.1820">
    <property type="entry name" value="alpha/beta hydrolase"/>
    <property type="match status" value="1"/>
</dbReference>
<sequence length="272" mass="30083">MANFTAHGINQYYELHGNPVDPPVLLISGLGGIGASWGPQVERFAERYYVILPDQRGTGRTTRTTDGHATEQLAADMAALVEHLDLGPVHVVGESTGGAIAQYMALNHPDAVRSLVMSSSFARFDAYTKREFAVRRTLLAESDRETIYNLYAVFLFAPRYTREHPERVQAWIDRILANPVEPQDHRIAVQRTEMIIAHDALAKLGDIRQPTLVLCGDHDACTPQPLSEEIAAGVPGAELAVIAEGGHLIELEQPEEYFRIVSSFLDRQLSND</sequence>
<name>A0A164LSA5_9NOCA</name>
<dbReference type="PRINTS" id="PR00412">
    <property type="entry name" value="EPOXHYDRLASE"/>
</dbReference>
<protein>
    <recommendedName>
        <fullName evidence="1">AB hydrolase-1 domain-containing protein</fullName>
    </recommendedName>
</protein>
<reference evidence="2 3" key="1">
    <citation type="submission" date="2016-04" db="EMBL/GenBank/DDBJ databases">
        <authorList>
            <person name="Evans L.H."/>
            <person name="Alamgir A."/>
            <person name="Owens N."/>
            <person name="Weber N.D."/>
            <person name="Virtaneva K."/>
            <person name="Barbian K."/>
            <person name="Babar A."/>
            <person name="Rosenke K."/>
        </authorList>
    </citation>
    <scope>NUCLEOTIDE SEQUENCE [LARGE SCALE GENOMIC DNA]</scope>
    <source>
        <strain evidence="2 3">IFM 0406</strain>
    </source>
</reference>
<gene>
    <name evidence="2" type="ORF">AWN90_28390</name>
</gene>
<keyword evidence="3" id="KW-1185">Reference proteome</keyword>
<feature type="domain" description="AB hydrolase-1" evidence="1">
    <location>
        <begin position="22"/>
        <end position="252"/>
    </location>
</feature>
<dbReference type="SUPFAM" id="SSF53474">
    <property type="entry name" value="alpha/beta-Hydrolases"/>
    <property type="match status" value="1"/>
</dbReference>
<organism evidence="2 3">
    <name type="scientific">Nocardia terpenica</name>
    <dbReference type="NCBI Taxonomy" id="455432"/>
    <lineage>
        <taxon>Bacteria</taxon>
        <taxon>Bacillati</taxon>
        <taxon>Actinomycetota</taxon>
        <taxon>Actinomycetes</taxon>
        <taxon>Mycobacteriales</taxon>
        <taxon>Nocardiaceae</taxon>
        <taxon>Nocardia</taxon>
    </lineage>
</organism>
<evidence type="ECO:0000313" key="2">
    <source>
        <dbReference type="EMBL" id="KZM72703.1"/>
    </source>
</evidence>
<dbReference type="AlphaFoldDB" id="A0A164LSA5"/>
<dbReference type="InterPro" id="IPR029058">
    <property type="entry name" value="AB_hydrolase_fold"/>
</dbReference>
<dbReference type="PANTHER" id="PTHR43798">
    <property type="entry name" value="MONOACYLGLYCEROL LIPASE"/>
    <property type="match status" value="1"/>
</dbReference>
<evidence type="ECO:0000313" key="3">
    <source>
        <dbReference type="Proteomes" id="UP000076512"/>
    </source>
</evidence>
<evidence type="ECO:0000259" key="1">
    <source>
        <dbReference type="Pfam" id="PF00561"/>
    </source>
</evidence>
<dbReference type="STRING" id="455432.AWN90_28390"/>
<dbReference type="PRINTS" id="PR00111">
    <property type="entry name" value="ABHYDROLASE"/>
</dbReference>
<dbReference type="EMBL" id="LWGR01000007">
    <property type="protein sequence ID" value="KZM72703.1"/>
    <property type="molecule type" value="Genomic_DNA"/>
</dbReference>